<dbReference type="AlphaFoldDB" id="A0A814JLC1"/>
<evidence type="ECO:0000313" key="1">
    <source>
        <dbReference type="EMBL" id="CAF1040828.1"/>
    </source>
</evidence>
<dbReference type="Proteomes" id="UP000663879">
    <property type="component" value="Unassembled WGS sequence"/>
</dbReference>
<keyword evidence="2" id="KW-1185">Reference proteome</keyword>
<dbReference type="EMBL" id="CAJNOC010005038">
    <property type="protein sequence ID" value="CAF1040828.1"/>
    <property type="molecule type" value="Genomic_DNA"/>
</dbReference>
<accession>A0A814JLC1</accession>
<name>A0A814JLC1_9BILA</name>
<evidence type="ECO:0000313" key="2">
    <source>
        <dbReference type="Proteomes" id="UP000663879"/>
    </source>
</evidence>
<organism evidence="1 2">
    <name type="scientific">Brachionus calyciflorus</name>
    <dbReference type="NCBI Taxonomy" id="104777"/>
    <lineage>
        <taxon>Eukaryota</taxon>
        <taxon>Metazoa</taxon>
        <taxon>Spiralia</taxon>
        <taxon>Gnathifera</taxon>
        <taxon>Rotifera</taxon>
        <taxon>Eurotatoria</taxon>
        <taxon>Monogononta</taxon>
        <taxon>Pseudotrocha</taxon>
        <taxon>Ploima</taxon>
        <taxon>Brachionidae</taxon>
        <taxon>Brachionus</taxon>
    </lineage>
</organism>
<dbReference type="OrthoDB" id="8194903at2759"/>
<reference evidence="1" key="1">
    <citation type="submission" date="2021-02" db="EMBL/GenBank/DDBJ databases">
        <authorList>
            <person name="Nowell W R."/>
        </authorList>
    </citation>
    <scope>NUCLEOTIDE SEQUENCE</scope>
    <source>
        <strain evidence="1">Ploen Becks lab</strain>
    </source>
</reference>
<protein>
    <submittedName>
        <fullName evidence="1">Uncharacterized protein</fullName>
    </submittedName>
</protein>
<gene>
    <name evidence="1" type="ORF">OXX778_LOCUS18341</name>
</gene>
<comment type="caution">
    <text evidence="1">The sequence shown here is derived from an EMBL/GenBank/DDBJ whole genome shotgun (WGS) entry which is preliminary data.</text>
</comment>
<proteinExistence type="predicted"/>
<sequence length="95" mass="10980">MSVMVRFDIESQLNEILVKNENFEQIKETNRIARNKKTDIISNATDANLYQEMVKKISIDKLIVSFNFTTDGCPLVKSKNYSLWPLLGIILELDQ</sequence>